<organism evidence="3 4">
    <name type="scientific">Haloquadratum walsbyi J07HQW1</name>
    <dbReference type="NCBI Taxonomy" id="1238424"/>
    <lineage>
        <taxon>Archaea</taxon>
        <taxon>Methanobacteriati</taxon>
        <taxon>Methanobacteriota</taxon>
        <taxon>Stenosarchaea group</taxon>
        <taxon>Halobacteria</taxon>
        <taxon>Halobacteriales</taxon>
        <taxon>Haloferacaceae</taxon>
        <taxon>Haloquadratum</taxon>
    </lineage>
</organism>
<feature type="region of interest" description="Disordered" evidence="1">
    <location>
        <begin position="1"/>
        <end position="26"/>
    </location>
</feature>
<keyword evidence="2" id="KW-0472">Membrane</keyword>
<proteinExistence type="predicted"/>
<gene>
    <name evidence="3" type="ORF">J07HQW1_01193</name>
</gene>
<evidence type="ECO:0000256" key="2">
    <source>
        <dbReference type="SAM" id="Phobius"/>
    </source>
</evidence>
<reference evidence="3 4" key="1">
    <citation type="journal article" date="2013" name="PLoS ONE">
        <title>Assembly-driven community genomics of a hypersaline microbial ecosystem.</title>
        <authorList>
            <person name="Podell S."/>
            <person name="Ugalde J.A."/>
            <person name="Narasingarao P."/>
            <person name="Banfield J.F."/>
            <person name="Heidelberg K.B."/>
            <person name="Allen E.E."/>
        </authorList>
    </citation>
    <scope>NUCLEOTIDE SEQUENCE [LARGE SCALE GENOMIC DNA]</scope>
    <source>
        <strain evidence="4">J07HQW1</strain>
    </source>
</reference>
<feature type="compositionally biased region" description="Polar residues" evidence="1">
    <location>
        <begin position="90"/>
        <end position="112"/>
    </location>
</feature>
<protein>
    <submittedName>
        <fullName evidence="3">Uncharacterized protein</fullName>
    </submittedName>
</protein>
<name>U1PGA0_9EURY</name>
<feature type="region of interest" description="Disordered" evidence="1">
    <location>
        <begin position="74"/>
        <end position="126"/>
    </location>
</feature>
<dbReference type="AlphaFoldDB" id="U1PGA0"/>
<sequence>MTNQRMNTKSTLEEDTESQEQIHTQSVSTEETYRCALCEQEFMTDQLVTVSTTVSDDSLCSYCADSLFDEFEQQTNAGKQSHSVDDTGPQYRSSDTNLDSSTISENPNPTSIEKSDQSRRASAVSWTPPRVGTNGGVLGTILSIHSLSLSLLWAIHRTNVRLIERFFDEVDMQMITILWLTLSTALMMVATLT</sequence>
<evidence type="ECO:0000313" key="3">
    <source>
        <dbReference type="EMBL" id="ERG91161.1"/>
    </source>
</evidence>
<accession>U1PGA0</accession>
<keyword evidence="2" id="KW-1133">Transmembrane helix</keyword>
<evidence type="ECO:0000313" key="4">
    <source>
        <dbReference type="Proteomes" id="UP000030649"/>
    </source>
</evidence>
<dbReference type="HOGENOM" id="CLU_1405959_0_0_2"/>
<feature type="compositionally biased region" description="Polar residues" evidence="1">
    <location>
        <begin position="1"/>
        <end position="10"/>
    </location>
</feature>
<keyword evidence="2" id="KW-0812">Transmembrane</keyword>
<dbReference type="EMBL" id="KE356560">
    <property type="protein sequence ID" value="ERG91161.1"/>
    <property type="molecule type" value="Genomic_DNA"/>
</dbReference>
<feature type="transmembrane region" description="Helical" evidence="2">
    <location>
        <begin position="135"/>
        <end position="155"/>
    </location>
</feature>
<evidence type="ECO:0000256" key="1">
    <source>
        <dbReference type="SAM" id="MobiDB-lite"/>
    </source>
</evidence>
<dbReference type="Proteomes" id="UP000030649">
    <property type="component" value="Unassembled WGS sequence"/>
</dbReference>
<feature type="transmembrane region" description="Helical" evidence="2">
    <location>
        <begin position="175"/>
        <end position="192"/>
    </location>
</feature>